<organism evidence="2 3">
    <name type="scientific">Stenotrophomonas aracearum</name>
    <dbReference type="NCBI Taxonomy" id="3003272"/>
    <lineage>
        <taxon>Bacteria</taxon>
        <taxon>Pseudomonadati</taxon>
        <taxon>Pseudomonadota</taxon>
        <taxon>Gammaproteobacteria</taxon>
        <taxon>Lysobacterales</taxon>
        <taxon>Lysobacteraceae</taxon>
        <taxon>Stenotrophomonas</taxon>
    </lineage>
</organism>
<dbReference type="EMBL" id="CP115543">
    <property type="protein sequence ID" value="WNH49144.1"/>
    <property type="molecule type" value="Genomic_DNA"/>
</dbReference>
<accession>A0ABY9YE52</accession>
<dbReference type="Proteomes" id="UP001305421">
    <property type="component" value="Chromosome"/>
</dbReference>
<name>A0ABY9YE52_9GAMM</name>
<keyword evidence="1" id="KW-0732">Signal</keyword>
<dbReference type="RefSeq" id="WP_311183618.1">
    <property type="nucleotide sequence ID" value="NZ_CP115543.1"/>
</dbReference>
<keyword evidence="3" id="KW-1185">Reference proteome</keyword>
<evidence type="ECO:0000313" key="2">
    <source>
        <dbReference type="EMBL" id="WNH49144.1"/>
    </source>
</evidence>
<sequence>MHPSTKLGLCLVAMSVIAGANGCSEQPDPVPVDAVGQWLNDRAMRAAEKDQASGANQDLPEGVYRLIPVAELDATEPVKQHFREKIERSRSGVMKVPTGAIPSEQQLVIALPKTKRSETTLRERLPNPPSNLQGTALTTAALIGMEPTGALHGLRSSGLSRFYRLKDIGIVEFNEHNFRVPGGVIEAFVEAQNTLINGVPGKIEMTVDDQGRGCVSLTWAGKDKVYSLTATGDDNVERKAEALRAIAESVVD</sequence>
<reference evidence="2 3" key="1">
    <citation type="submission" date="2022-12" db="EMBL/GenBank/DDBJ databases">
        <title>Two new species, Stenotrophomonas aracearum and Stenotrophomonas oahuensis, isolated from Anthurium (Araceae family) in Hawaii.</title>
        <authorList>
            <person name="Chunag S.C."/>
            <person name="Dobhal S."/>
            <person name="Alvarez A."/>
            <person name="Arif M."/>
        </authorList>
    </citation>
    <scope>NUCLEOTIDE SEQUENCE [LARGE SCALE GENOMIC DNA]</scope>
    <source>
        <strain evidence="2 3">A5588</strain>
    </source>
</reference>
<gene>
    <name evidence="2" type="ORF">PDM28_02090</name>
</gene>
<evidence type="ECO:0000313" key="3">
    <source>
        <dbReference type="Proteomes" id="UP001305421"/>
    </source>
</evidence>
<evidence type="ECO:0000256" key="1">
    <source>
        <dbReference type="SAM" id="SignalP"/>
    </source>
</evidence>
<protein>
    <recommendedName>
        <fullName evidence="4">Lipoprotein</fullName>
    </recommendedName>
</protein>
<feature type="signal peptide" evidence="1">
    <location>
        <begin position="1"/>
        <end position="20"/>
    </location>
</feature>
<evidence type="ECO:0008006" key="4">
    <source>
        <dbReference type="Google" id="ProtNLM"/>
    </source>
</evidence>
<proteinExistence type="predicted"/>
<feature type="chain" id="PRO_5046370098" description="Lipoprotein" evidence="1">
    <location>
        <begin position="21"/>
        <end position="252"/>
    </location>
</feature>